<name>A0A8S9YWK7_9TREM</name>
<feature type="signal peptide" evidence="1">
    <location>
        <begin position="1"/>
        <end position="17"/>
    </location>
</feature>
<comment type="caution">
    <text evidence="2">The sequence shown here is derived from an EMBL/GenBank/DDBJ whole genome shotgun (WGS) entry which is preliminary data.</text>
</comment>
<proteinExistence type="predicted"/>
<feature type="chain" id="PRO_5035721929" evidence="1">
    <location>
        <begin position="18"/>
        <end position="93"/>
    </location>
</feature>
<dbReference type="OrthoDB" id="6224738at2759"/>
<gene>
    <name evidence="2" type="ORF">EG68_03959</name>
</gene>
<accession>A0A8S9YWK7</accession>
<evidence type="ECO:0000256" key="1">
    <source>
        <dbReference type="SAM" id="SignalP"/>
    </source>
</evidence>
<keyword evidence="1" id="KW-0732">Signal</keyword>
<organism evidence="2 3">
    <name type="scientific">Paragonimus skrjabini miyazakii</name>
    <dbReference type="NCBI Taxonomy" id="59628"/>
    <lineage>
        <taxon>Eukaryota</taxon>
        <taxon>Metazoa</taxon>
        <taxon>Spiralia</taxon>
        <taxon>Lophotrochozoa</taxon>
        <taxon>Platyhelminthes</taxon>
        <taxon>Trematoda</taxon>
        <taxon>Digenea</taxon>
        <taxon>Plagiorchiida</taxon>
        <taxon>Troglotremata</taxon>
        <taxon>Troglotrematidae</taxon>
        <taxon>Paragonimus</taxon>
    </lineage>
</organism>
<sequence>MTPYCFILCMLLLAASAEDLADLDLNTIDEFYDAIGACSNRAMALGLGRLDCQDCVQILYDRCNSFCYINHVCSEKCRKARTYGRFSCKANLN</sequence>
<keyword evidence="3" id="KW-1185">Reference proteome</keyword>
<dbReference type="Proteomes" id="UP000822476">
    <property type="component" value="Unassembled WGS sequence"/>
</dbReference>
<evidence type="ECO:0000313" key="2">
    <source>
        <dbReference type="EMBL" id="KAF7259002.1"/>
    </source>
</evidence>
<dbReference type="EMBL" id="JTDE01001422">
    <property type="protein sequence ID" value="KAF7259002.1"/>
    <property type="molecule type" value="Genomic_DNA"/>
</dbReference>
<reference evidence="2" key="1">
    <citation type="submission" date="2019-07" db="EMBL/GenBank/DDBJ databases">
        <title>Annotation for the trematode Paragonimus miyazaki's.</title>
        <authorList>
            <person name="Choi Y.-J."/>
        </authorList>
    </citation>
    <scope>NUCLEOTIDE SEQUENCE</scope>
    <source>
        <strain evidence="2">Japan</strain>
    </source>
</reference>
<dbReference type="AlphaFoldDB" id="A0A8S9YWK7"/>
<evidence type="ECO:0000313" key="3">
    <source>
        <dbReference type="Proteomes" id="UP000822476"/>
    </source>
</evidence>
<protein>
    <submittedName>
        <fullName evidence="2">Uncharacterized protein</fullName>
    </submittedName>
</protein>